<comment type="caution">
    <text evidence="1">The sequence shown here is derived from an EMBL/GenBank/DDBJ whole genome shotgun (WGS) entry which is preliminary data.</text>
</comment>
<organism evidence="1 2">
    <name type="scientific">Candidatus Sungbacteria bacterium RIFCSPHIGHO2_01_FULL_47_32</name>
    <dbReference type="NCBI Taxonomy" id="1802264"/>
    <lineage>
        <taxon>Bacteria</taxon>
        <taxon>Candidatus Sungiibacteriota</taxon>
    </lineage>
</organism>
<evidence type="ECO:0000313" key="1">
    <source>
        <dbReference type="EMBL" id="OGZ94473.1"/>
    </source>
</evidence>
<reference evidence="1 2" key="1">
    <citation type="journal article" date="2016" name="Nat. Commun.">
        <title>Thousands of microbial genomes shed light on interconnected biogeochemical processes in an aquifer system.</title>
        <authorList>
            <person name="Anantharaman K."/>
            <person name="Brown C.T."/>
            <person name="Hug L.A."/>
            <person name="Sharon I."/>
            <person name="Castelle C.J."/>
            <person name="Probst A.J."/>
            <person name="Thomas B.C."/>
            <person name="Singh A."/>
            <person name="Wilkins M.J."/>
            <person name="Karaoz U."/>
            <person name="Brodie E.L."/>
            <person name="Williams K.H."/>
            <person name="Hubbard S.S."/>
            <person name="Banfield J.F."/>
        </authorList>
    </citation>
    <scope>NUCLEOTIDE SEQUENCE [LARGE SCALE GENOMIC DNA]</scope>
</reference>
<protein>
    <recommendedName>
        <fullName evidence="3">GlcNAc-PI de-N-acetylase</fullName>
    </recommendedName>
</protein>
<dbReference type="AlphaFoldDB" id="A0A1G2K5M1"/>
<dbReference type="PANTHER" id="PTHR12993:SF11">
    <property type="entry name" value="N-ACETYLGLUCOSAMINYL-PHOSPHATIDYLINOSITOL DE-N-ACETYLASE"/>
    <property type="match status" value="1"/>
</dbReference>
<dbReference type="PANTHER" id="PTHR12993">
    <property type="entry name" value="N-ACETYLGLUCOSAMINYL-PHOSPHATIDYLINOSITOL DE-N-ACETYLASE-RELATED"/>
    <property type="match status" value="1"/>
</dbReference>
<sequence length="221" mass="24970">MKQKRKTIVAVFAHPDDEAFGPAGTLAKFAQTHDVYVICATNGEAGDKTYAGMGKLGDIRRKELEASAKILGVKKVFFLGFKDGTLSNNLYHDLACSVERVLQKLKPDTLITFELRGVSGHIDHIVTAFVVTYVFERMPFIKKLMYFCVTAKFRKPMKSYFIHVPPGYDESEIDEAIDISTVFEKKIAAVQAHVSQKKDVLRILPVLQKFDKKEHFLVLKK</sequence>
<dbReference type="Proteomes" id="UP000177152">
    <property type="component" value="Unassembled WGS sequence"/>
</dbReference>
<dbReference type="InterPro" id="IPR024078">
    <property type="entry name" value="LmbE-like_dom_sf"/>
</dbReference>
<dbReference type="InterPro" id="IPR003737">
    <property type="entry name" value="GlcNAc_PI_deacetylase-related"/>
</dbReference>
<gene>
    <name evidence="1" type="ORF">A2633_03485</name>
</gene>
<proteinExistence type="predicted"/>
<dbReference type="Pfam" id="PF02585">
    <property type="entry name" value="PIG-L"/>
    <property type="match status" value="1"/>
</dbReference>
<dbReference type="EMBL" id="MHQC01000035">
    <property type="protein sequence ID" value="OGZ94473.1"/>
    <property type="molecule type" value="Genomic_DNA"/>
</dbReference>
<evidence type="ECO:0000313" key="2">
    <source>
        <dbReference type="Proteomes" id="UP000177152"/>
    </source>
</evidence>
<dbReference type="SUPFAM" id="SSF102588">
    <property type="entry name" value="LmbE-like"/>
    <property type="match status" value="1"/>
</dbReference>
<name>A0A1G2K5M1_9BACT</name>
<dbReference type="Gene3D" id="3.40.50.10320">
    <property type="entry name" value="LmbE-like"/>
    <property type="match status" value="1"/>
</dbReference>
<dbReference type="GO" id="GO:0016811">
    <property type="term" value="F:hydrolase activity, acting on carbon-nitrogen (but not peptide) bonds, in linear amides"/>
    <property type="evidence" value="ECO:0007669"/>
    <property type="project" value="TreeGrafter"/>
</dbReference>
<accession>A0A1G2K5M1</accession>
<evidence type="ECO:0008006" key="3">
    <source>
        <dbReference type="Google" id="ProtNLM"/>
    </source>
</evidence>